<proteinExistence type="predicted"/>
<protein>
    <submittedName>
        <fullName evidence="2">Uncharacterized protein</fullName>
    </submittedName>
</protein>
<name>A0A6H5INP3_9HYME</name>
<feature type="compositionally biased region" description="Basic and acidic residues" evidence="1">
    <location>
        <begin position="84"/>
        <end position="95"/>
    </location>
</feature>
<dbReference type="EMBL" id="CADCXV010000933">
    <property type="protein sequence ID" value="CAB0039034.1"/>
    <property type="molecule type" value="Genomic_DNA"/>
</dbReference>
<accession>A0A6H5INP3</accession>
<evidence type="ECO:0000313" key="2">
    <source>
        <dbReference type="EMBL" id="CAB0039034.1"/>
    </source>
</evidence>
<organism evidence="2 3">
    <name type="scientific">Trichogramma brassicae</name>
    <dbReference type="NCBI Taxonomy" id="86971"/>
    <lineage>
        <taxon>Eukaryota</taxon>
        <taxon>Metazoa</taxon>
        <taxon>Ecdysozoa</taxon>
        <taxon>Arthropoda</taxon>
        <taxon>Hexapoda</taxon>
        <taxon>Insecta</taxon>
        <taxon>Pterygota</taxon>
        <taxon>Neoptera</taxon>
        <taxon>Endopterygota</taxon>
        <taxon>Hymenoptera</taxon>
        <taxon>Apocrita</taxon>
        <taxon>Proctotrupomorpha</taxon>
        <taxon>Chalcidoidea</taxon>
        <taxon>Trichogrammatidae</taxon>
        <taxon>Trichogramma</taxon>
    </lineage>
</organism>
<dbReference type="AlphaFoldDB" id="A0A6H5INP3"/>
<evidence type="ECO:0000313" key="3">
    <source>
        <dbReference type="Proteomes" id="UP000479190"/>
    </source>
</evidence>
<dbReference type="Proteomes" id="UP000479190">
    <property type="component" value="Unassembled WGS sequence"/>
</dbReference>
<reference evidence="2 3" key="1">
    <citation type="submission" date="2020-02" db="EMBL/GenBank/DDBJ databases">
        <authorList>
            <person name="Ferguson B K."/>
        </authorList>
    </citation>
    <scope>NUCLEOTIDE SEQUENCE [LARGE SCALE GENOMIC DNA]</scope>
</reference>
<feature type="compositionally biased region" description="Low complexity" evidence="1">
    <location>
        <begin position="109"/>
        <end position="120"/>
    </location>
</feature>
<keyword evidence="3" id="KW-1185">Reference proteome</keyword>
<sequence length="183" mass="19751">MPRVQDLSSPLIPGAKLLGKIAYLFAARLTQFIFIKKARVEVKIPPARSFKSFAIIAPDISDRHARPGRRQLAADRAQRRRRLLHDGPEHADARGRLAARQSVQGAESQPGPGARRQGPLLPRPGRRAVSLRAGLSARSGPGAARRLQGARATASGGQLLRTGESRAGAAGARVRLESGWYTY</sequence>
<feature type="region of interest" description="Disordered" evidence="1">
    <location>
        <begin position="83"/>
        <end position="158"/>
    </location>
</feature>
<gene>
    <name evidence="2" type="ORF">TBRA_LOCUS10796</name>
</gene>
<evidence type="ECO:0000256" key="1">
    <source>
        <dbReference type="SAM" id="MobiDB-lite"/>
    </source>
</evidence>